<dbReference type="Gene3D" id="3.40.50.1000">
    <property type="entry name" value="HAD superfamily/HAD-like"/>
    <property type="match status" value="1"/>
</dbReference>
<dbReference type="PANTHER" id="PTHR43481">
    <property type="entry name" value="FRUCTOSE-1-PHOSPHATE PHOSPHATASE"/>
    <property type="match status" value="1"/>
</dbReference>
<dbReference type="Proteomes" id="UP000830835">
    <property type="component" value="Unassembled WGS sequence"/>
</dbReference>
<dbReference type="NCBIfam" id="TIGR01549">
    <property type="entry name" value="HAD-SF-IA-v1"/>
    <property type="match status" value="1"/>
</dbReference>
<dbReference type="InterPro" id="IPR036412">
    <property type="entry name" value="HAD-like_sf"/>
</dbReference>
<evidence type="ECO:0000313" key="1">
    <source>
        <dbReference type="EMBL" id="MCJ2543097.1"/>
    </source>
</evidence>
<keyword evidence="2" id="KW-1185">Reference proteome</keyword>
<dbReference type="SFLD" id="SFLDS00003">
    <property type="entry name" value="Haloacid_Dehalogenase"/>
    <property type="match status" value="1"/>
</dbReference>
<name>A0ABT0CBD7_THEVL</name>
<dbReference type="InterPro" id="IPR051806">
    <property type="entry name" value="HAD-like_SPP"/>
</dbReference>
<accession>A0ABT0CBD7</accession>
<dbReference type="Gene3D" id="1.10.150.240">
    <property type="entry name" value="Putative phosphatase, domain 2"/>
    <property type="match status" value="1"/>
</dbReference>
<dbReference type="Pfam" id="PF13419">
    <property type="entry name" value="HAD_2"/>
    <property type="match status" value="1"/>
</dbReference>
<dbReference type="InterPro" id="IPR023198">
    <property type="entry name" value="PGP-like_dom2"/>
</dbReference>
<proteinExistence type="predicted"/>
<sequence length="224" mass="24636">MPSFDGLFFDMDGVIVDSEPIHAQAGAIALQRCHLSIELAPISLLFKGRTDWDMFAYIIEQFTDTPEEERQAAIQRLIEEKARAFADLLEQVPLVPGVLEFLAASRPRFATLALTTSATRRDQEHIFNRFDLGRWFDGVITAEDIQRAKPDPEPYLKTAALLGLDPSLCLVIEDSTHGIRSAKGAGCFAVGITTSFGPEDLRQAGADAVVESFADLANLLEIPM</sequence>
<reference evidence="1" key="1">
    <citation type="submission" date="2021-02" db="EMBL/GenBank/DDBJ databases">
        <title>The CRISPR/cas machinery reduction and long-range gene transfer in the hot spring cyanobacterium Synechococcus.</title>
        <authorList>
            <person name="Dvorak P."/>
            <person name="Jahodarova E."/>
            <person name="Hasler P."/>
            <person name="Poulickova A."/>
        </authorList>
    </citation>
    <scope>NUCLEOTIDE SEQUENCE</scope>
    <source>
        <strain evidence="1">Rupite</strain>
    </source>
</reference>
<dbReference type="NCBIfam" id="TIGR01509">
    <property type="entry name" value="HAD-SF-IA-v3"/>
    <property type="match status" value="1"/>
</dbReference>
<dbReference type="EMBL" id="JAFIRA010000021">
    <property type="protein sequence ID" value="MCJ2543097.1"/>
    <property type="molecule type" value="Genomic_DNA"/>
</dbReference>
<evidence type="ECO:0000313" key="2">
    <source>
        <dbReference type="Proteomes" id="UP000830835"/>
    </source>
</evidence>
<dbReference type="SFLD" id="SFLDG01135">
    <property type="entry name" value="C1.5.6:_HAD__Beta-PGM__Phospha"/>
    <property type="match status" value="1"/>
</dbReference>
<dbReference type="InterPro" id="IPR041492">
    <property type="entry name" value="HAD_2"/>
</dbReference>
<gene>
    <name evidence="1" type="ORF">JX360_09290</name>
</gene>
<organism evidence="1 2">
    <name type="scientific">Thermostichus vulcanus str. 'Rupite'</name>
    <dbReference type="NCBI Taxonomy" id="2813851"/>
    <lineage>
        <taxon>Bacteria</taxon>
        <taxon>Bacillati</taxon>
        <taxon>Cyanobacteriota</taxon>
        <taxon>Cyanophyceae</taxon>
        <taxon>Thermostichales</taxon>
        <taxon>Thermostichaceae</taxon>
        <taxon>Thermostichus</taxon>
    </lineage>
</organism>
<dbReference type="SUPFAM" id="SSF56784">
    <property type="entry name" value="HAD-like"/>
    <property type="match status" value="1"/>
</dbReference>
<dbReference type="RefSeq" id="WP_244350375.1">
    <property type="nucleotide sequence ID" value="NZ_JAFIRA010000021.1"/>
</dbReference>
<protein>
    <submittedName>
        <fullName evidence="1">HAD family phosphatase</fullName>
    </submittedName>
</protein>
<dbReference type="InterPro" id="IPR023214">
    <property type="entry name" value="HAD_sf"/>
</dbReference>
<comment type="caution">
    <text evidence="1">The sequence shown here is derived from an EMBL/GenBank/DDBJ whole genome shotgun (WGS) entry which is preliminary data.</text>
</comment>
<dbReference type="InterPro" id="IPR006439">
    <property type="entry name" value="HAD-SF_hydro_IA"/>
</dbReference>
<dbReference type="SFLD" id="SFLDG01129">
    <property type="entry name" value="C1.5:_HAD__Beta-PGM__Phosphata"/>
    <property type="match status" value="1"/>
</dbReference>
<dbReference type="PANTHER" id="PTHR43481:SF4">
    <property type="entry name" value="GLYCEROL-1-PHOSPHATE PHOSPHOHYDROLASE 1-RELATED"/>
    <property type="match status" value="1"/>
</dbReference>